<evidence type="ECO:0000313" key="2">
    <source>
        <dbReference type="EMBL" id="KAG8156037.1"/>
    </source>
</evidence>
<comment type="caution">
    <text evidence="2">The sequence shown here is derived from an EMBL/GenBank/DDBJ whole genome shotgun (WGS) entry which is preliminary data.</text>
</comment>
<reference evidence="2 3" key="1">
    <citation type="journal article" date="2022" name="Nat. Ecol. Evol.">
        <title>A masculinizing supergene underlies an exaggerated male reproductive morph in a spider.</title>
        <authorList>
            <person name="Hendrickx F."/>
            <person name="De Corte Z."/>
            <person name="Sonet G."/>
            <person name="Van Belleghem S.M."/>
            <person name="Kostlbacher S."/>
            <person name="Vangestel C."/>
        </authorList>
    </citation>
    <scope>NUCLEOTIDE SEQUENCE [LARGE SCALE GENOMIC DNA]</scope>
    <source>
        <strain evidence="2">W744_W776</strain>
    </source>
</reference>
<name>A0AAV6TDS3_9ARAC</name>
<organism evidence="2 3">
    <name type="scientific">Oedothorax gibbosus</name>
    <dbReference type="NCBI Taxonomy" id="931172"/>
    <lineage>
        <taxon>Eukaryota</taxon>
        <taxon>Metazoa</taxon>
        <taxon>Ecdysozoa</taxon>
        <taxon>Arthropoda</taxon>
        <taxon>Chelicerata</taxon>
        <taxon>Arachnida</taxon>
        <taxon>Araneae</taxon>
        <taxon>Araneomorphae</taxon>
        <taxon>Entelegynae</taxon>
        <taxon>Araneoidea</taxon>
        <taxon>Linyphiidae</taxon>
        <taxon>Erigoninae</taxon>
        <taxon>Oedothorax</taxon>
    </lineage>
</organism>
<dbReference type="EMBL" id="JAFNEN010006375">
    <property type="protein sequence ID" value="KAG8156037.1"/>
    <property type="molecule type" value="Genomic_DNA"/>
</dbReference>
<feature type="compositionally biased region" description="Basic and acidic residues" evidence="1">
    <location>
        <begin position="46"/>
        <end position="57"/>
    </location>
</feature>
<keyword evidence="3" id="KW-1185">Reference proteome</keyword>
<protein>
    <submittedName>
        <fullName evidence="2">Uncharacterized protein</fullName>
    </submittedName>
</protein>
<sequence>MIGRADIKDQKTKALETLAAPKPVIPVGRPGRKITLLLGFKGAKGAPRDPEREDPGALRKTAPLSPDGAIQGHDSYKEKITLPGSPVDVSELVALPPGPGTYLRVRFGDINPIPFGRQRDKTRACVCFSAAPVSFGTDFSIP</sequence>
<gene>
    <name evidence="2" type="ORF">JTE90_015391</name>
</gene>
<dbReference type="AlphaFoldDB" id="A0AAV6TDS3"/>
<evidence type="ECO:0000313" key="3">
    <source>
        <dbReference type="Proteomes" id="UP000827092"/>
    </source>
</evidence>
<feature type="region of interest" description="Disordered" evidence="1">
    <location>
        <begin position="40"/>
        <end position="73"/>
    </location>
</feature>
<accession>A0AAV6TDS3</accession>
<proteinExistence type="predicted"/>
<evidence type="ECO:0000256" key="1">
    <source>
        <dbReference type="SAM" id="MobiDB-lite"/>
    </source>
</evidence>
<dbReference type="Proteomes" id="UP000827092">
    <property type="component" value="Unassembled WGS sequence"/>
</dbReference>